<dbReference type="RefSeq" id="WP_082739737.1">
    <property type="nucleotide sequence ID" value="NZ_CP126965.1"/>
</dbReference>
<dbReference type="SUPFAM" id="SSF81301">
    <property type="entry name" value="Nucleotidyltransferase"/>
    <property type="match status" value="1"/>
</dbReference>
<sequence>MPSPAPQPDEPPAGDAPAPGSALVPLSGTPVSDLTRLPPAVAQALDTMRSEFERFDLEYRSALNQVESRLEVLQDEFTHLHDYNPIEHIATRVKSAQSILRKATARGLTFDLDALRTEITDIAGARVVVSFSADVYRVFELFTAQPDIELLQVKDYIAEPKANGYRSLHCIVHVPVHFSTGVKLVVVEVQFRTSAMDFWASLEHKINYKFDGDIPPHIVTELTAAADVANELDARMEHLHRQVRMHEADAEDEGLFPADMLFTPSEEE</sequence>
<evidence type="ECO:0000259" key="2">
    <source>
        <dbReference type="SMART" id="SM00954"/>
    </source>
</evidence>
<feature type="domain" description="RelA/SpoT" evidence="2">
    <location>
        <begin position="91"/>
        <end position="214"/>
    </location>
</feature>
<dbReference type="Gene3D" id="1.10.287.860">
    <property type="entry name" value="Nucleotidyltransferase"/>
    <property type="match status" value="1"/>
</dbReference>
<dbReference type="Gene3D" id="3.30.460.10">
    <property type="entry name" value="Beta Polymerase, domain 2"/>
    <property type="match status" value="1"/>
</dbReference>
<gene>
    <name evidence="3" type="ORF">E4A49_06145</name>
</gene>
<dbReference type="InterPro" id="IPR007685">
    <property type="entry name" value="RelA_SpoT"/>
</dbReference>
<dbReference type="SMART" id="SM00954">
    <property type="entry name" value="RelA_SpoT"/>
    <property type="match status" value="1"/>
</dbReference>
<proteinExistence type="predicted"/>
<reference evidence="3 4" key="1">
    <citation type="submission" date="2019-03" db="EMBL/GenBank/DDBJ databases">
        <title>Reclassification of Micrococcus aloeverae and Micrococcus yunnanensis as later heterotypic synonyms of Micrococcus luteus.</title>
        <authorList>
            <person name="Huang C.-H."/>
        </authorList>
    </citation>
    <scope>NUCLEOTIDE SEQUENCE [LARGE SCALE GENOMIC DNA]</scope>
    <source>
        <strain evidence="3 4">BCRC 12151</strain>
    </source>
</reference>
<comment type="caution">
    <text evidence="3">The sequence shown here is derived from an EMBL/GenBank/DDBJ whole genome shotgun (WGS) entry which is preliminary data.</text>
</comment>
<dbReference type="InterPro" id="IPR043519">
    <property type="entry name" value="NT_sf"/>
</dbReference>
<dbReference type="Proteomes" id="UP000297477">
    <property type="component" value="Unassembled WGS sequence"/>
</dbReference>
<name>A0ABY2JZC8_9MICC</name>
<dbReference type="InterPro" id="IPR052366">
    <property type="entry name" value="GTP_Pyrophosphokinase"/>
</dbReference>
<feature type="compositionally biased region" description="Pro residues" evidence="1">
    <location>
        <begin position="1"/>
        <end position="11"/>
    </location>
</feature>
<accession>A0ABY2JZC8</accession>
<protein>
    <submittedName>
        <fullName evidence="3">GTP pyrophosphokinase family protein</fullName>
    </submittedName>
</protein>
<evidence type="ECO:0000313" key="4">
    <source>
        <dbReference type="Proteomes" id="UP000297477"/>
    </source>
</evidence>
<evidence type="ECO:0000313" key="3">
    <source>
        <dbReference type="EMBL" id="TFH99227.1"/>
    </source>
</evidence>
<dbReference type="PANTHER" id="PTHR47837:SF2">
    <property type="entry name" value="GTP PYROPHOSPHOKINASE YWAC"/>
    <property type="match status" value="1"/>
</dbReference>
<dbReference type="EMBL" id="SPKT01000010">
    <property type="protein sequence ID" value="TFH99227.1"/>
    <property type="molecule type" value="Genomic_DNA"/>
</dbReference>
<keyword evidence="4" id="KW-1185">Reference proteome</keyword>
<feature type="compositionally biased region" description="Low complexity" evidence="1">
    <location>
        <begin position="13"/>
        <end position="22"/>
    </location>
</feature>
<dbReference type="CDD" id="cd05399">
    <property type="entry name" value="NT_Rel-Spo_like"/>
    <property type="match status" value="1"/>
</dbReference>
<feature type="region of interest" description="Disordered" evidence="1">
    <location>
        <begin position="1"/>
        <end position="31"/>
    </location>
</feature>
<dbReference type="PANTHER" id="PTHR47837">
    <property type="entry name" value="GTP PYROPHOSPHOKINASE YJBM"/>
    <property type="match status" value="1"/>
</dbReference>
<evidence type="ECO:0000256" key="1">
    <source>
        <dbReference type="SAM" id="MobiDB-lite"/>
    </source>
</evidence>
<dbReference type="Pfam" id="PF04607">
    <property type="entry name" value="RelA_SpoT"/>
    <property type="match status" value="1"/>
</dbReference>
<organism evidence="3 4">
    <name type="scientific">Micrococcus lylae</name>
    <dbReference type="NCBI Taxonomy" id="1273"/>
    <lineage>
        <taxon>Bacteria</taxon>
        <taxon>Bacillati</taxon>
        <taxon>Actinomycetota</taxon>
        <taxon>Actinomycetes</taxon>
        <taxon>Micrococcales</taxon>
        <taxon>Micrococcaceae</taxon>
        <taxon>Micrococcus</taxon>
    </lineage>
</organism>